<dbReference type="SUPFAM" id="SSF56112">
    <property type="entry name" value="Protein kinase-like (PK-like)"/>
    <property type="match status" value="1"/>
</dbReference>
<dbReference type="InterPro" id="IPR002575">
    <property type="entry name" value="Aminoglycoside_PTrfase"/>
</dbReference>
<dbReference type="Proteomes" id="UP000053029">
    <property type="component" value="Unassembled WGS sequence"/>
</dbReference>
<dbReference type="Pfam" id="PF01636">
    <property type="entry name" value="APH"/>
    <property type="match status" value="1"/>
</dbReference>
<evidence type="ECO:0000313" key="2">
    <source>
        <dbReference type="EMBL" id="KIW77074.1"/>
    </source>
</evidence>
<accession>A0A0D2GXK3</accession>
<dbReference type="VEuPathDB" id="FungiDB:Z517_09520"/>
<dbReference type="EMBL" id="KN846974">
    <property type="protein sequence ID" value="KIW77074.1"/>
    <property type="molecule type" value="Genomic_DNA"/>
</dbReference>
<dbReference type="AlphaFoldDB" id="A0A0D2GXK3"/>
<dbReference type="InterPro" id="IPR051678">
    <property type="entry name" value="AGP_Transferase"/>
</dbReference>
<gene>
    <name evidence="2" type="ORF">Z517_09520</name>
</gene>
<sequence>MSKILIELSKCQFPRIGGVSRDELGRWCVRKRPLTLNMNRLVALANYPPVDLPTNTFATATDYVMALARSHMAHLRTQHNDAVENEADCRKKYVARCLFLKIAKSFPNVHDRGPFRLICDDLRPSNVIIDEKLNLRCVIDWEFTYAAPADFTCCSPWWLLLYLPLHAAFLQALKEREDKESRCGALSESQRLSGEMARSLQNGTFWFCLAATSSFAFDDIYWRFIDSGFYGEFTCLEERIELLTAEEQVSLEEFVRLKVQ</sequence>
<dbReference type="HOGENOM" id="CLU_028906_1_0_1"/>
<protein>
    <recommendedName>
        <fullName evidence="1">Aminoglycoside phosphotransferase domain-containing protein</fullName>
    </recommendedName>
</protein>
<proteinExistence type="predicted"/>
<dbReference type="OrthoDB" id="5412996at2759"/>
<evidence type="ECO:0000259" key="1">
    <source>
        <dbReference type="Pfam" id="PF01636"/>
    </source>
</evidence>
<evidence type="ECO:0000313" key="3">
    <source>
        <dbReference type="Proteomes" id="UP000053029"/>
    </source>
</evidence>
<organism evidence="2 3">
    <name type="scientific">Fonsecaea pedrosoi CBS 271.37</name>
    <dbReference type="NCBI Taxonomy" id="1442368"/>
    <lineage>
        <taxon>Eukaryota</taxon>
        <taxon>Fungi</taxon>
        <taxon>Dikarya</taxon>
        <taxon>Ascomycota</taxon>
        <taxon>Pezizomycotina</taxon>
        <taxon>Eurotiomycetes</taxon>
        <taxon>Chaetothyriomycetidae</taxon>
        <taxon>Chaetothyriales</taxon>
        <taxon>Herpotrichiellaceae</taxon>
        <taxon>Fonsecaea</taxon>
    </lineage>
</organism>
<reference evidence="2 3" key="1">
    <citation type="submission" date="2015-01" db="EMBL/GenBank/DDBJ databases">
        <title>The Genome Sequence of Fonsecaea pedrosoi CBS 271.37.</title>
        <authorList>
            <consortium name="The Broad Institute Genomics Platform"/>
            <person name="Cuomo C."/>
            <person name="de Hoog S."/>
            <person name="Gorbushina A."/>
            <person name="Stielow B."/>
            <person name="Teixiera M."/>
            <person name="Abouelleil A."/>
            <person name="Chapman S.B."/>
            <person name="Priest M."/>
            <person name="Young S.K."/>
            <person name="Wortman J."/>
            <person name="Nusbaum C."/>
            <person name="Birren B."/>
        </authorList>
    </citation>
    <scope>NUCLEOTIDE SEQUENCE [LARGE SCALE GENOMIC DNA]</scope>
    <source>
        <strain evidence="2 3">CBS 271.37</strain>
    </source>
</reference>
<dbReference type="PANTHER" id="PTHR21310">
    <property type="entry name" value="AMINOGLYCOSIDE PHOSPHOTRANSFERASE-RELATED-RELATED"/>
    <property type="match status" value="1"/>
</dbReference>
<dbReference type="RefSeq" id="XP_013280882.1">
    <property type="nucleotide sequence ID" value="XM_013425428.1"/>
</dbReference>
<dbReference type="PANTHER" id="PTHR21310:SF37">
    <property type="entry name" value="AMINOGLYCOSIDE PHOSPHOTRANSFERASE DOMAIN-CONTAINING PROTEIN"/>
    <property type="match status" value="1"/>
</dbReference>
<dbReference type="GeneID" id="25309010"/>
<name>A0A0D2GXK3_9EURO</name>
<dbReference type="InterPro" id="IPR011009">
    <property type="entry name" value="Kinase-like_dom_sf"/>
</dbReference>
<keyword evidence="3" id="KW-1185">Reference proteome</keyword>
<feature type="domain" description="Aminoglycoside phosphotransferase" evidence="1">
    <location>
        <begin position="44"/>
        <end position="149"/>
    </location>
</feature>